<feature type="domain" description="HTH myb-type" evidence="10">
    <location>
        <begin position="108"/>
        <end position="158"/>
    </location>
</feature>
<comment type="caution">
    <text evidence="11">The sequence shown here is derived from an EMBL/GenBank/DDBJ whole genome shotgun (WGS) entry which is preliminary data.</text>
</comment>
<dbReference type="InterPro" id="IPR038324">
    <property type="entry name" value="Rpb4/RPC9_sf"/>
</dbReference>
<name>A0A9Q0S6L3_9DIPT</name>
<dbReference type="AlphaFoldDB" id="A0A9Q0S6L3"/>
<evidence type="ECO:0000259" key="9">
    <source>
        <dbReference type="PROSITE" id="PS51293"/>
    </source>
</evidence>
<dbReference type="PROSITE" id="PS51293">
    <property type="entry name" value="SANT"/>
    <property type="match status" value="1"/>
</dbReference>
<dbReference type="GO" id="GO:0000166">
    <property type="term" value="F:nucleotide binding"/>
    <property type="evidence" value="ECO:0007669"/>
    <property type="project" value="InterPro"/>
</dbReference>
<dbReference type="Pfam" id="PF22941">
    <property type="entry name" value="TADA2A-like_3rd"/>
    <property type="match status" value="1"/>
</dbReference>
<dbReference type="GO" id="GO:0006338">
    <property type="term" value="P:chromatin remodeling"/>
    <property type="evidence" value="ECO:0007669"/>
    <property type="project" value="TreeGrafter"/>
</dbReference>
<feature type="domain" description="ZZ-type" evidence="8">
    <location>
        <begin position="48"/>
        <end position="103"/>
    </location>
</feature>
<dbReference type="PANTHER" id="PTHR12374:SF20">
    <property type="entry name" value="TRANSCRIPTIONAL ADAPTER 2-ALPHA"/>
    <property type="match status" value="1"/>
</dbReference>
<dbReference type="InterPro" id="IPR055141">
    <property type="entry name" value="TADA2A_B-like_dom"/>
</dbReference>
<evidence type="ECO:0000256" key="5">
    <source>
        <dbReference type="ARBA" id="ARBA00023242"/>
    </source>
</evidence>
<dbReference type="CDD" id="cd02335">
    <property type="entry name" value="ZZ_ADA2"/>
    <property type="match status" value="1"/>
</dbReference>
<dbReference type="InterPro" id="IPR017930">
    <property type="entry name" value="Myb_dom"/>
</dbReference>
<protein>
    <submittedName>
        <fullName evidence="11">Transcriptional adapter 2A</fullName>
    </submittedName>
</protein>
<dbReference type="GO" id="GO:0006352">
    <property type="term" value="P:DNA-templated transcription initiation"/>
    <property type="evidence" value="ECO:0007669"/>
    <property type="project" value="InterPro"/>
</dbReference>
<dbReference type="InterPro" id="IPR009057">
    <property type="entry name" value="Homeodomain-like_sf"/>
</dbReference>
<dbReference type="GO" id="GO:0005634">
    <property type="term" value="C:nucleus"/>
    <property type="evidence" value="ECO:0007669"/>
    <property type="project" value="UniProtKB-SubCell"/>
</dbReference>
<dbReference type="InterPro" id="IPR001005">
    <property type="entry name" value="SANT/Myb"/>
</dbReference>
<dbReference type="GO" id="GO:0003713">
    <property type="term" value="F:transcription coactivator activity"/>
    <property type="evidence" value="ECO:0007669"/>
    <property type="project" value="TreeGrafter"/>
</dbReference>
<dbReference type="GO" id="GO:0070461">
    <property type="term" value="C:SAGA-type complex"/>
    <property type="evidence" value="ECO:0007669"/>
    <property type="project" value="TreeGrafter"/>
</dbReference>
<dbReference type="Proteomes" id="UP001151699">
    <property type="component" value="Chromosome A"/>
</dbReference>
<dbReference type="InterPro" id="IPR005574">
    <property type="entry name" value="Rpb4/RPC9"/>
</dbReference>
<dbReference type="SMART" id="SM00717">
    <property type="entry name" value="SANT"/>
    <property type="match status" value="1"/>
</dbReference>
<dbReference type="InterPro" id="IPR006590">
    <property type="entry name" value="RNA_pol_Rpb4/RPC9_core"/>
</dbReference>
<evidence type="ECO:0000256" key="6">
    <source>
        <dbReference type="PROSITE-ProRule" id="PRU00228"/>
    </source>
</evidence>
<accession>A0A9Q0S6L3</accession>
<evidence type="ECO:0000256" key="1">
    <source>
        <dbReference type="ARBA" id="ARBA00004123"/>
    </source>
</evidence>
<dbReference type="EMBL" id="WJQU01000001">
    <property type="protein sequence ID" value="KAJ6645968.1"/>
    <property type="molecule type" value="Genomic_DNA"/>
</dbReference>
<sequence>MSLAPVDVTEEDAADLQFPKETDFLSVNAGDFTQQTVQHYLPCHYGQSSSFNCEVCKCVLQEPYIKCAECKNQVFCLQCFSKGGETSEHSNSHSYIVIRDDNFRVFPHSNWSACEEKKFVDLMWVNGFGNWDEIAKNMKTKTSEECREHYFDNYLDGIVGKTVGLVKHPYTPLTVPYLYKINSLEPPRHELNSQNFTEMAGYRCARGDFDTPYDNTAECIVSNLNLNNWNECDKDIGEALNCALFNVYNHRLRERRRRYKIIKEHGLLVAHRTLSWLSKYSEALSCNQNLSGRTNTNGRFTAFMQLMTGVEFDKIVEALQYAHDLKKYIFRLYEVRKNGISSFHGVKIYHKLKGKRMTKIRDKRSDQFNLQWDWKQLVQNLIPTTATSSTLANLMITNAGVKRKSTPLDILEFENAETLLISEVHMLLHHRKKQNESADEEQEFSEVFLKTFGYTDIFRKFKNKETITAVRSLLMQKKLHKFELAALGPEAAEEAKALIPSLEGRFEDEELRQILEDIGTKRNTSIIPPEDRSKLLGEIFEQIDGESTKTEGLLQLAYYIKELKREIGLESDCFADISTQRQNHSLYRMTQSPQTAMSENLNKYATDLEEILLYGVHYFL</sequence>
<dbReference type="Pfam" id="PF03874">
    <property type="entry name" value="RNA_pol_Rpb4"/>
    <property type="match status" value="1"/>
</dbReference>
<dbReference type="CDD" id="cd00167">
    <property type="entry name" value="SANT"/>
    <property type="match status" value="1"/>
</dbReference>
<evidence type="ECO:0000313" key="12">
    <source>
        <dbReference type="Proteomes" id="UP001151699"/>
    </source>
</evidence>
<dbReference type="InterPro" id="IPR010997">
    <property type="entry name" value="HRDC-like_sf"/>
</dbReference>
<dbReference type="OrthoDB" id="2186918at2759"/>
<evidence type="ECO:0000256" key="4">
    <source>
        <dbReference type="ARBA" id="ARBA00022833"/>
    </source>
</evidence>
<dbReference type="Pfam" id="PF25299">
    <property type="entry name" value="ZZ_ADA2"/>
    <property type="match status" value="1"/>
</dbReference>
<feature type="domain" description="SANT" evidence="9">
    <location>
        <begin position="109"/>
        <end position="158"/>
    </location>
</feature>
<evidence type="ECO:0000259" key="10">
    <source>
        <dbReference type="PROSITE" id="PS51294"/>
    </source>
</evidence>
<dbReference type="InterPro" id="IPR017884">
    <property type="entry name" value="SANT_dom"/>
</dbReference>
<evidence type="ECO:0000256" key="2">
    <source>
        <dbReference type="ARBA" id="ARBA00022723"/>
    </source>
</evidence>
<dbReference type="PROSITE" id="PS50135">
    <property type="entry name" value="ZF_ZZ_2"/>
    <property type="match status" value="1"/>
</dbReference>
<dbReference type="SUPFAM" id="SSF46689">
    <property type="entry name" value="Homeodomain-like"/>
    <property type="match status" value="1"/>
</dbReference>
<evidence type="ECO:0000259" key="8">
    <source>
        <dbReference type="PROSITE" id="PS50135"/>
    </source>
</evidence>
<reference evidence="11" key="1">
    <citation type="submission" date="2022-07" db="EMBL/GenBank/DDBJ databases">
        <authorList>
            <person name="Trinca V."/>
            <person name="Uliana J.V.C."/>
            <person name="Torres T.T."/>
            <person name="Ward R.J."/>
            <person name="Monesi N."/>
        </authorList>
    </citation>
    <scope>NUCLEOTIDE SEQUENCE</scope>
    <source>
        <strain evidence="11">HSMRA1968</strain>
        <tissue evidence="11">Whole embryos</tissue>
    </source>
</reference>
<dbReference type="PANTHER" id="PTHR12374">
    <property type="entry name" value="TRANSCRIPTIONAL ADAPTOR 2 ADA2 -RELATED"/>
    <property type="match status" value="1"/>
</dbReference>
<keyword evidence="12" id="KW-1185">Reference proteome</keyword>
<dbReference type="GO" id="GO:0006357">
    <property type="term" value="P:regulation of transcription by RNA polymerase II"/>
    <property type="evidence" value="ECO:0007669"/>
    <property type="project" value="TreeGrafter"/>
</dbReference>
<comment type="subcellular location">
    <subcellularLocation>
        <location evidence="1">Nucleus</location>
    </subcellularLocation>
</comment>
<dbReference type="Gene3D" id="1.10.10.60">
    <property type="entry name" value="Homeodomain-like"/>
    <property type="match status" value="1"/>
</dbReference>
<dbReference type="GO" id="GO:0003682">
    <property type="term" value="F:chromatin binding"/>
    <property type="evidence" value="ECO:0007669"/>
    <property type="project" value="TreeGrafter"/>
</dbReference>
<dbReference type="PROSITE" id="PS51294">
    <property type="entry name" value="HTH_MYB"/>
    <property type="match status" value="1"/>
</dbReference>
<proteinExistence type="predicted"/>
<dbReference type="PROSITE" id="PS50090">
    <property type="entry name" value="MYB_LIKE"/>
    <property type="match status" value="1"/>
</dbReference>
<dbReference type="Pfam" id="PF00249">
    <property type="entry name" value="Myb_DNA-binding"/>
    <property type="match status" value="1"/>
</dbReference>
<keyword evidence="2" id="KW-0479">Metal-binding</keyword>
<gene>
    <name evidence="11" type="primary">Ada2a</name>
    <name evidence="11" type="ORF">Bhyg_01177</name>
</gene>
<dbReference type="InterPro" id="IPR041983">
    <property type="entry name" value="ADA2-like_ZZ"/>
</dbReference>
<keyword evidence="3 6" id="KW-0863">Zinc-finger</keyword>
<evidence type="ECO:0000313" key="11">
    <source>
        <dbReference type="EMBL" id="KAJ6645968.1"/>
    </source>
</evidence>
<keyword evidence="4" id="KW-0862">Zinc</keyword>
<dbReference type="Gene3D" id="1.20.1250.40">
    <property type="match status" value="1"/>
</dbReference>
<feature type="domain" description="Myb-like" evidence="7">
    <location>
        <begin position="109"/>
        <end position="154"/>
    </location>
</feature>
<dbReference type="SMART" id="SM00657">
    <property type="entry name" value="RPOL4c"/>
    <property type="match status" value="1"/>
</dbReference>
<dbReference type="GO" id="GO:0030880">
    <property type="term" value="C:RNA polymerase complex"/>
    <property type="evidence" value="ECO:0007669"/>
    <property type="project" value="InterPro"/>
</dbReference>
<dbReference type="SUPFAM" id="SSF47819">
    <property type="entry name" value="HRDC-like"/>
    <property type="match status" value="1"/>
</dbReference>
<keyword evidence="5" id="KW-0539">Nucleus</keyword>
<organism evidence="11 12">
    <name type="scientific">Pseudolycoriella hygida</name>
    <dbReference type="NCBI Taxonomy" id="35572"/>
    <lineage>
        <taxon>Eukaryota</taxon>
        <taxon>Metazoa</taxon>
        <taxon>Ecdysozoa</taxon>
        <taxon>Arthropoda</taxon>
        <taxon>Hexapoda</taxon>
        <taxon>Insecta</taxon>
        <taxon>Pterygota</taxon>
        <taxon>Neoptera</taxon>
        <taxon>Endopterygota</taxon>
        <taxon>Diptera</taxon>
        <taxon>Nematocera</taxon>
        <taxon>Sciaroidea</taxon>
        <taxon>Sciaridae</taxon>
        <taxon>Pseudolycoriella</taxon>
    </lineage>
</organism>
<dbReference type="GO" id="GO:0008270">
    <property type="term" value="F:zinc ion binding"/>
    <property type="evidence" value="ECO:0007669"/>
    <property type="project" value="UniProtKB-KW"/>
</dbReference>
<evidence type="ECO:0000259" key="7">
    <source>
        <dbReference type="PROSITE" id="PS50090"/>
    </source>
</evidence>
<evidence type="ECO:0000256" key="3">
    <source>
        <dbReference type="ARBA" id="ARBA00022771"/>
    </source>
</evidence>
<dbReference type="InterPro" id="IPR000433">
    <property type="entry name" value="Znf_ZZ"/>
</dbReference>
<dbReference type="SUPFAM" id="SSF57850">
    <property type="entry name" value="RING/U-box"/>
    <property type="match status" value="1"/>
</dbReference>